<evidence type="ECO:0000313" key="5">
    <source>
        <dbReference type="EMBL" id="PXY03137.1"/>
    </source>
</evidence>
<feature type="signal peptide" evidence="3">
    <location>
        <begin position="1"/>
        <end position="22"/>
    </location>
</feature>
<comment type="similarity">
    <text evidence="1">Belongs to the sulfatase family.</text>
</comment>
<evidence type="ECO:0000256" key="1">
    <source>
        <dbReference type="ARBA" id="ARBA00008779"/>
    </source>
</evidence>
<dbReference type="Pfam" id="PF00884">
    <property type="entry name" value="Sulfatase"/>
    <property type="match status" value="1"/>
</dbReference>
<comment type="caution">
    <text evidence="5">The sequence shown here is derived from an EMBL/GenBank/DDBJ whole genome shotgun (WGS) entry which is preliminary data.</text>
</comment>
<gene>
    <name evidence="5" type="ORF">DF185_03360</name>
</gene>
<evidence type="ECO:0000256" key="3">
    <source>
        <dbReference type="SAM" id="SignalP"/>
    </source>
</evidence>
<keyword evidence="3" id="KW-0732">Signal</keyword>
<dbReference type="OrthoDB" id="9765065at2"/>
<sequence>MNLTNKLLLGAVLGLCTSNLLAAETPKIKKENSFEKPNVIVIMADDLGYAGLSCFGGEGISTPNLDSLANKGVRFTNFYANSTVCSPTRVALLSGRYQQRVGLDHIYFHCVKDVGFDPKTNPSLPMIMKEAGYKTGVFGKWHLGSGPDYQPMAHGFDEFTGFLDGNIDFVSKHNTESEVDWFVHNKPSDQKGYVTTLLNDAVVDFIEKEHKNPFFIYMPEAAVHCPMQGPDDVPLRTDDFYTYTVQGQLPREEYMRRYSEMVASMDKGVGRVMKTLRKYDLEDNTLIIFTSDNGGERTGVKHGKVNGENRGHKVTMYEGGLKVPTIFYWKGKLAGGIVNDELALTMDILPTVLEAAGIEYNGSYQFDGTSLTSNLFENKPLEQRDLFWMHTERLVIRRGDMKLIRQNKGVELYDLASDKLEQHNLANNEEYKELVEEMLVASDKWHKETAIGFPAQREIGVKVKTAWPCKRDLKSFNKGKKYKWIDGKAVIQ</sequence>
<dbReference type="SUPFAM" id="SSF53649">
    <property type="entry name" value="Alkaline phosphatase-like"/>
    <property type="match status" value="1"/>
</dbReference>
<protein>
    <recommendedName>
        <fullName evidence="4">Sulfatase N-terminal domain-containing protein</fullName>
    </recommendedName>
</protein>
<reference evidence="5 6" key="1">
    <citation type="submission" date="2018-05" db="EMBL/GenBank/DDBJ databases">
        <title>Marinifilum breve JC075T sp. nov., a marine bacterium isolated from Yongle Blue Hole in the South China Sea.</title>
        <authorList>
            <person name="Fu T."/>
        </authorList>
    </citation>
    <scope>NUCLEOTIDE SEQUENCE [LARGE SCALE GENOMIC DNA]</scope>
    <source>
        <strain evidence="5 6">JC075</strain>
    </source>
</reference>
<dbReference type="InterPro" id="IPR000917">
    <property type="entry name" value="Sulfatase_N"/>
</dbReference>
<keyword evidence="6" id="KW-1185">Reference proteome</keyword>
<dbReference type="InterPro" id="IPR050738">
    <property type="entry name" value="Sulfatase"/>
</dbReference>
<dbReference type="EMBL" id="QFLI01000001">
    <property type="protein sequence ID" value="PXY03137.1"/>
    <property type="molecule type" value="Genomic_DNA"/>
</dbReference>
<dbReference type="Gene3D" id="3.40.720.10">
    <property type="entry name" value="Alkaline Phosphatase, subunit A"/>
    <property type="match status" value="1"/>
</dbReference>
<accession>A0A2V4A5F8</accession>
<keyword evidence="2" id="KW-0378">Hydrolase</keyword>
<dbReference type="Proteomes" id="UP000248079">
    <property type="component" value="Unassembled WGS sequence"/>
</dbReference>
<feature type="chain" id="PRO_5015885733" description="Sulfatase N-terminal domain-containing protein" evidence="3">
    <location>
        <begin position="23"/>
        <end position="492"/>
    </location>
</feature>
<dbReference type="AlphaFoldDB" id="A0A2V4A5F8"/>
<proteinExistence type="inferred from homology"/>
<feature type="domain" description="Sulfatase N-terminal" evidence="4">
    <location>
        <begin position="37"/>
        <end position="358"/>
    </location>
</feature>
<name>A0A2V4A5F8_9BACT</name>
<dbReference type="RefSeq" id="WP_110359292.1">
    <property type="nucleotide sequence ID" value="NZ_QFLI01000001.1"/>
</dbReference>
<evidence type="ECO:0000256" key="2">
    <source>
        <dbReference type="ARBA" id="ARBA00022801"/>
    </source>
</evidence>
<organism evidence="5 6">
    <name type="scientific">Marinifilum breve</name>
    <dbReference type="NCBI Taxonomy" id="2184082"/>
    <lineage>
        <taxon>Bacteria</taxon>
        <taxon>Pseudomonadati</taxon>
        <taxon>Bacteroidota</taxon>
        <taxon>Bacteroidia</taxon>
        <taxon>Marinilabiliales</taxon>
        <taxon>Marinifilaceae</taxon>
    </lineage>
</organism>
<dbReference type="PANTHER" id="PTHR42693">
    <property type="entry name" value="ARYLSULFATASE FAMILY MEMBER"/>
    <property type="match status" value="1"/>
</dbReference>
<dbReference type="InterPro" id="IPR017850">
    <property type="entry name" value="Alkaline_phosphatase_core_sf"/>
</dbReference>
<dbReference type="Gene3D" id="3.30.1120.10">
    <property type="match status" value="1"/>
</dbReference>
<evidence type="ECO:0000259" key="4">
    <source>
        <dbReference type="Pfam" id="PF00884"/>
    </source>
</evidence>
<dbReference type="GO" id="GO:0004065">
    <property type="term" value="F:arylsulfatase activity"/>
    <property type="evidence" value="ECO:0007669"/>
    <property type="project" value="TreeGrafter"/>
</dbReference>
<evidence type="ECO:0000313" key="6">
    <source>
        <dbReference type="Proteomes" id="UP000248079"/>
    </source>
</evidence>
<dbReference type="PANTHER" id="PTHR42693:SF53">
    <property type="entry name" value="ENDO-4-O-SULFATASE"/>
    <property type="match status" value="1"/>
</dbReference>